<reference evidence="4 5" key="1">
    <citation type="submission" date="2019-05" db="EMBL/GenBank/DDBJ databases">
        <title>Emergence of the Ug99 lineage of the wheat stem rust pathogen through somatic hybridization.</title>
        <authorList>
            <person name="Li F."/>
            <person name="Upadhyaya N.M."/>
            <person name="Sperschneider J."/>
            <person name="Matny O."/>
            <person name="Nguyen-Phuc H."/>
            <person name="Mago R."/>
            <person name="Raley C."/>
            <person name="Miller M.E."/>
            <person name="Silverstein K.A.T."/>
            <person name="Henningsen E."/>
            <person name="Hirsch C.D."/>
            <person name="Visser B."/>
            <person name="Pretorius Z.A."/>
            <person name="Steffenson B.J."/>
            <person name="Schwessinger B."/>
            <person name="Dodds P.N."/>
            <person name="Figueroa M."/>
        </authorList>
    </citation>
    <scope>NUCLEOTIDE SEQUENCE [LARGE SCALE GENOMIC DNA]</scope>
    <source>
        <strain evidence="2">21-0</strain>
        <strain evidence="3 5">Ug99</strain>
    </source>
</reference>
<organism evidence="3 5">
    <name type="scientific">Puccinia graminis f. sp. tritici</name>
    <dbReference type="NCBI Taxonomy" id="56615"/>
    <lineage>
        <taxon>Eukaryota</taxon>
        <taxon>Fungi</taxon>
        <taxon>Dikarya</taxon>
        <taxon>Basidiomycota</taxon>
        <taxon>Pucciniomycotina</taxon>
        <taxon>Pucciniomycetes</taxon>
        <taxon>Pucciniales</taxon>
        <taxon>Pucciniaceae</taxon>
        <taxon>Puccinia</taxon>
    </lineage>
</organism>
<gene>
    <name evidence="2" type="ORF">PGT21_023805</name>
    <name evidence="3" type="ORF">PGTUg99_027690</name>
</gene>
<sequence length="61" mass="7202">MVSRIPTHPRHFILRPRLTNDHFSPNRLNEQKRSELPVNTERLVQDLADSRLHDYDLPTTG</sequence>
<dbReference type="Proteomes" id="UP000325313">
    <property type="component" value="Unassembled WGS sequence"/>
</dbReference>
<keyword evidence="4" id="KW-1185">Reference proteome</keyword>
<evidence type="ECO:0000313" key="3">
    <source>
        <dbReference type="EMBL" id="KAA1129071.1"/>
    </source>
</evidence>
<evidence type="ECO:0000313" key="4">
    <source>
        <dbReference type="Proteomes" id="UP000324748"/>
    </source>
</evidence>
<dbReference type="Proteomes" id="UP000324748">
    <property type="component" value="Unassembled WGS sequence"/>
</dbReference>
<dbReference type="EMBL" id="VDEP01000138">
    <property type="protein sequence ID" value="KAA1129071.1"/>
    <property type="molecule type" value="Genomic_DNA"/>
</dbReference>
<accession>A0A5B0RT56</accession>
<protein>
    <submittedName>
        <fullName evidence="3">Uncharacterized protein</fullName>
    </submittedName>
</protein>
<evidence type="ECO:0000256" key="1">
    <source>
        <dbReference type="SAM" id="MobiDB-lite"/>
    </source>
</evidence>
<evidence type="ECO:0000313" key="2">
    <source>
        <dbReference type="EMBL" id="KAA1094514.1"/>
    </source>
</evidence>
<dbReference type="EMBL" id="VSWC01000079">
    <property type="protein sequence ID" value="KAA1094514.1"/>
    <property type="molecule type" value="Genomic_DNA"/>
</dbReference>
<evidence type="ECO:0000313" key="5">
    <source>
        <dbReference type="Proteomes" id="UP000325313"/>
    </source>
</evidence>
<dbReference type="AlphaFoldDB" id="A0A5B0RT56"/>
<name>A0A5B0RT56_PUCGR</name>
<proteinExistence type="predicted"/>
<feature type="region of interest" description="Disordered" evidence="1">
    <location>
        <begin position="20"/>
        <end position="39"/>
    </location>
</feature>
<comment type="caution">
    <text evidence="3">The sequence shown here is derived from an EMBL/GenBank/DDBJ whole genome shotgun (WGS) entry which is preliminary data.</text>
</comment>